<evidence type="ECO:0000256" key="12">
    <source>
        <dbReference type="ARBA" id="ARBA00044186"/>
    </source>
</evidence>
<evidence type="ECO:0000256" key="3">
    <source>
        <dbReference type="ARBA" id="ARBA00022490"/>
    </source>
</evidence>
<keyword evidence="10" id="KW-0844">Vision</keyword>
<keyword evidence="18" id="KW-1185">Reference proteome</keyword>
<feature type="region of interest" description="Disordered" evidence="15">
    <location>
        <begin position="641"/>
        <end position="680"/>
    </location>
</feature>
<accession>A0A212CEQ6</accession>
<feature type="region of interest" description="Disordered" evidence="15">
    <location>
        <begin position="1452"/>
        <end position="1481"/>
    </location>
</feature>
<proteinExistence type="predicted"/>
<keyword evidence="7" id="KW-0969">Cilium</keyword>
<feature type="compositionally biased region" description="Polar residues" evidence="15">
    <location>
        <begin position="1462"/>
        <end position="1475"/>
    </location>
</feature>
<evidence type="ECO:0000256" key="2">
    <source>
        <dbReference type="ARBA" id="ARBA00004504"/>
    </source>
</evidence>
<feature type="region of interest" description="Disordered" evidence="15">
    <location>
        <begin position="298"/>
        <end position="317"/>
    </location>
</feature>
<evidence type="ECO:0000256" key="15">
    <source>
        <dbReference type="SAM" id="MobiDB-lite"/>
    </source>
</evidence>
<evidence type="ECO:0000313" key="17">
    <source>
        <dbReference type="EMBL" id="OWK04440.1"/>
    </source>
</evidence>
<feature type="compositionally biased region" description="Polar residues" evidence="15">
    <location>
        <begin position="901"/>
        <end position="910"/>
    </location>
</feature>
<keyword evidence="9" id="KW-0966">Cell projection</keyword>
<evidence type="ECO:0000256" key="1">
    <source>
        <dbReference type="ARBA" id="ARBA00004430"/>
    </source>
</evidence>
<dbReference type="GO" id="GO:0060041">
    <property type="term" value="P:retina development in camera-type eye"/>
    <property type="evidence" value="ECO:0007669"/>
    <property type="project" value="TreeGrafter"/>
</dbReference>
<evidence type="ECO:0000256" key="7">
    <source>
        <dbReference type="ARBA" id="ARBA00023069"/>
    </source>
</evidence>
<dbReference type="CDD" id="cd17147">
    <property type="entry name" value="DCX2_RP1"/>
    <property type="match status" value="1"/>
</dbReference>
<evidence type="ECO:0000256" key="10">
    <source>
        <dbReference type="ARBA" id="ARBA00023305"/>
    </source>
</evidence>
<keyword evidence="3" id="KW-0963">Cytoplasm</keyword>
<keyword evidence="4" id="KW-0716">Sensory transduction</keyword>
<feature type="compositionally biased region" description="Polar residues" evidence="15">
    <location>
        <begin position="721"/>
        <end position="730"/>
    </location>
</feature>
<evidence type="ECO:0000256" key="8">
    <source>
        <dbReference type="ARBA" id="ARBA00023212"/>
    </source>
</evidence>
<name>A0A212CEQ6_CEREH</name>
<dbReference type="GO" id="GO:0032391">
    <property type="term" value="C:photoreceptor connecting cilium"/>
    <property type="evidence" value="ECO:0007669"/>
    <property type="project" value="UniProtKB-ARBA"/>
</dbReference>
<feature type="region of interest" description="Disordered" evidence="15">
    <location>
        <begin position="1694"/>
        <end position="1716"/>
    </location>
</feature>
<dbReference type="InterPro" id="IPR036572">
    <property type="entry name" value="Doublecortin_dom_sf"/>
</dbReference>
<evidence type="ECO:0000313" key="18">
    <source>
        <dbReference type="Proteomes" id="UP000242450"/>
    </source>
</evidence>
<dbReference type="GO" id="GO:0035082">
    <property type="term" value="P:axoneme assembly"/>
    <property type="evidence" value="ECO:0007669"/>
    <property type="project" value="TreeGrafter"/>
</dbReference>
<reference evidence="17 18" key="1">
    <citation type="journal article" date="2018" name="Mol. Genet. Genomics">
        <title>The red deer Cervus elaphus genome CerEla1.0: sequencing, annotating, genes, and chromosomes.</title>
        <authorList>
            <person name="Bana N.A."/>
            <person name="Nyiri A."/>
            <person name="Nagy J."/>
            <person name="Frank K."/>
            <person name="Nagy T."/>
            <person name="Steger V."/>
            <person name="Schiller M."/>
            <person name="Lakatos P."/>
            <person name="Sugar L."/>
            <person name="Horn P."/>
            <person name="Barta E."/>
            <person name="Orosz L."/>
        </authorList>
    </citation>
    <scope>NUCLEOTIDE SEQUENCE [LARGE SCALE GENOMIC DNA]</scope>
    <source>
        <strain evidence="17">Hungarian</strain>
    </source>
</reference>
<dbReference type="OrthoDB" id="1738954at2759"/>
<evidence type="ECO:0000256" key="4">
    <source>
        <dbReference type="ARBA" id="ARBA00022606"/>
    </source>
</evidence>
<evidence type="ECO:0000256" key="11">
    <source>
        <dbReference type="ARBA" id="ARBA00043933"/>
    </source>
</evidence>
<dbReference type="Gene3D" id="3.10.20.230">
    <property type="entry name" value="Doublecortin domain"/>
    <property type="match status" value="2"/>
</dbReference>
<dbReference type="SUPFAM" id="SSF89837">
    <property type="entry name" value="Doublecortin (DC)"/>
    <property type="match status" value="2"/>
</dbReference>
<gene>
    <name evidence="17" type="ORF">Celaphus_00016256</name>
</gene>
<feature type="region of interest" description="Disordered" evidence="15">
    <location>
        <begin position="707"/>
        <end position="733"/>
    </location>
</feature>
<feature type="region of interest" description="Disordered" evidence="15">
    <location>
        <begin position="997"/>
        <end position="1032"/>
    </location>
</feature>
<dbReference type="Proteomes" id="UP000242450">
    <property type="component" value="Chromosome 21"/>
</dbReference>
<keyword evidence="8" id="KW-0206">Cytoskeleton</keyword>
<comment type="caution">
    <text evidence="17">The sequence shown here is derived from an EMBL/GenBank/DDBJ whole genome shotgun (WGS) entry which is preliminary data.</text>
</comment>
<feature type="region of interest" description="Disordered" evidence="15">
    <location>
        <begin position="1581"/>
        <end position="1633"/>
    </location>
</feature>
<dbReference type="GO" id="GO:0035556">
    <property type="term" value="P:intracellular signal transduction"/>
    <property type="evidence" value="ECO:0007669"/>
    <property type="project" value="InterPro"/>
</dbReference>
<dbReference type="InterPro" id="IPR003533">
    <property type="entry name" value="Doublecortin_dom"/>
</dbReference>
<feature type="compositionally biased region" description="Polar residues" evidence="15">
    <location>
        <begin position="997"/>
        <end position="1013"/>
    </location>
</feature>
<evidence type="ECO:0000256" key="5">
    <source>
        <dbReference type="ARBA" id="ARBA00022737"/>
    </source>
</evidence>
<dbReference type="EMBL" id="MKHE01000021">
    <property type="protein sequence ID" value="OWK04440.1"/>
    <property type="molecule type" value="Genomic_DNA"/>
</dbReference>
<dbReference type="GO" id="GO:0009416">
    <property type="term" value="P:response to light stimulus"/>
    <property type="evidence" value="ECO:0007669"/>
    <property type="project" value="UniProtKB-ARBA"/>
</dbReference>
<feature type="domain" description="Doublecortin" evidence="16">
    <location>
        <begin position="198"/>
        <end position="277"/>
    </location>
</feature>
<feature type="compositionally biased region" description="Polar residues" evidence="15">
    <location>
        <begin position="1587"/>
        <end position="1606"/>
    </location>
</feature>
<protein>
    <recommendedName>
        <fullName evidence="12">Oxygen-regulated protein 1</fullName>
    </recommendedName>
    <alternativeName>
        <fullName evidence="14">Retinitis pigmentosa RP1 protein homolog</fullName>
    </alternativeName>
</protein>
<sequence length="2150" mass="238992">MQLSRHSAILNPLERMRHCAVRLGRLSLHFADFGGQTVSGQVSTKMSETPSTSFSMVRRISSEGQLPSPRQSGITQPVVAKRISFYKSGDPQFGGVRVVLNPRSFKTFDALLDNLSAKVPLPFGVRNISTPRGRHSITRLEELEDGQSYLCSHGRKVQPVDLDKARRRPRPWLSSRALSTHVQRGPAPAAPGMLRVPRRLVVFRNGDPKTRRAIVLNRRVTQSFEVFLQYLTQVMQRPVTKLYATDGRKVPSLQAVILSSGAVVAAGREPFKPGNYDIQKYLLPARLPGISRRVYPKGNARSESRKMSTHVPSSPTSQIYSLSSEKMQSNDCYSDHSFASENYLALEKNDSQNLLIYPSEDDVEKSIIFNQDGTMTVEMKIRFKIKEEETIKWTTTLCRADLSNNGEKSEISSLPGRMDNRSSGVKITACSLSTDVSPLEKGGSQVDSLAEEVNTQVKDQDVETCSSTSWENPTMDTDATQGTQDRVKHRFYRPPTPGPRRVRQKKSVIGSVTLVSETEVQEKMIGQFSYNEERKDWENKSEYHMVTHSCSKMSSVSNRPILVQVDNHEQVASSLERKKESRLLKSSAISAGVVEITSQKMLEMSHNGGLPQTTSENSIVEESIVDNVTADNEASVKSLRTYGNTDDRSSPFLADAAHSSSNNPGTDKTISKTPASVGPSTVTTRIDQLIHEFSQCGLTKLPENEKQISSSVASKKKMKSQQRVINSQHQAGEMATKRIPRKNKRMNTRGRIAQETILQDSCSPLKGAILCEKDLHASDTVIESNYFSSKGNNPVNSRNLHRNKLNTIHKPKVQGLLARRKSRPLNKVNLGGPTKREIGQGEKVFSHNEIGYCKNTFENQNLFHLFNFLEQKPNAFCGPESQAETASWYLRGTSKRSLVSKVNNSHITLRSQKKQKRDKLKSDTTVSKQHVTTRANSLASLEKAVFPENVTHHSVQSYVQRWLQNLSPQAALQFGKSAPVYKKERDVASYKNGFLPGNSSYTSSGKGNDSVLESNRHTTKSATLTGDNLGKKAGMSLNKGSSEELIQDHCESRTDSLNDTSLLSVHEFCTLSQSATDDPNAKSQVSAAKSGQEVSLVYKDINLAAKGPSVETAVQVDLEGDAPQRLSPVQLLRQLQALVPSSPKAQNGVVQMPGPLAEIPFPSLICNSSTNVLLAWLLVLNLKGGMSSFCPGDTLKATSGSSETLALLEVLKHIAVTEEADDLKAAVASLVESATNYFGLTEQEQDVVPIGLSANCSTPNIQIVPQCAENGKTQTISLDGSHTAGEEVSEVCVTAVTRSPCKMGTVVETYPPKETCHLSEDSFPSDDCTVDQTSMNKACFLGDISSLTDAVSSHEACTYEQNHVYERADNLELTEELERVDEVQKDRNILADPGCKHGSNMLVSHQSISNLSHCGSFQNTTESELDGESSFLDKFESCSLKKFQDKNVYTSFDKEDSKTSEEPGSTTNSMTSSERNVSELESFEELENQNTVIFNTKVNSGEQVAEELIRKELEASKSLELIEVSSRNDAEEGKDSVVCETISRRLVTPPSLVFCYDSKQNTEKEPSDGETKTRVKKMVESLEAGSSVESPLNFKNSLRRSGTSDWSDYRQDSENEQSYKISSDGPSDSDVEMIPEKECNKGFVKRTIEKLYGKAEMMRPSFFAGSTHTSQVYPCDSVEFQGTGKVGLYDPEGQSLGSSERVSSNSSVLQKFPEQKRDKCDVNNMRASYPREDIAEHGTKQSDHKRILRDKEEGVLIDKGKWLLKENHLLRVSSPECSDPCGHADTTSVDTLLDNNSNEVPYSHFGNLAPGPSMAELSSSELEELTQPPELRCNYFNMPHCTDSEPFHDDELDIQDEACAQERKPNHPAEEKGNLRSERVCTSATHVFTSAGNKVHPVSDSAVRNQPLAGSNVIHGALREDDSLDKLYNICGQHCPILTVINQPINEEHRGFAYCKDSDVENSLSLQLWMKIHPCLRQSSKTMFRDKNSKTRSRRTLTDNAIANTNNWPHFNNTFDLMDRRRKLKRSNCVGLEEENNFNKFQSYLKNFLHTLLLVVGQVNSNTQDPSSQTKDIFEVVDENNNLLNSRFQNSGTNLNQVVREHSSHLSFEMLGQARLFCQVETFLGISNRNILEIFYIFEDETLFIWEEEN</sequence>
<dbReference type="FunFam" id="3.10.20.230:FF:000006">
    <property type="entry name" value="Oxygen-regulated protein 1"/>
    <property type="match status" value="1"/>
</dbReference>
<dbReference type="FunFam" id="3.10.20.230:FF:000007">
    <property type="entry name" value="Oxygen-regulated protein 1"/>
    <property type="match status" value="1"/>
</dbReference>
<evidence type="ECO:0000256" key="9">
    <source>
        <dbReference type="ARBA" id="ARBA00023273"/>
    </source>
</evidence>
<evidence type="ECO:0000256" key="14">
    <source>
        <dbReference type="ARBA" id="ARBA00076146"/>
    </source>
</evidence>
<feature type="region of interest" description="Disordered" evidence="15">
    <location>
        <begin position="458"/>
        <end position="483"/>
    </location>
</feature>
<keyword evidence="6" id="KW-0970">Cilium biogenesis/degradation</keyword>
<organism evidence="17 18">
    <name type="scientific">Cervus elaphus hippelaphus</name>
    <name type="common">European red deer</name>
    <dbReference type="NCBI Taxonomy" id="46360"/>
    <lineage>
        <taxon>Eukaryota</taxon>
        <taxon>Metazoa</taxon>
        <taxon>Chordata</taxon>
        <taxon>Craniata</taxon>
        <taxon>Vertebrata</taxon>
        <taxon>Euteleostomi</taxon>
        <taxon>Mammalia</taxon>
        <taxon>Eutheria</taxon>
        <taxon>Laurasiatheria</taxon>
        <taxon>Artiodactyla</taxon>
        <taxon>Ruminantia</taxon>
        <taxon>Pecora</taxon>
        <taxon>Cervidae</taxon>
        <taxon>Cervinae</taxon>
        <taxon>Cervus</taxon>
    </lineage>
</organism>
<dbReference type="GO" id="GO:0001917">
    <property type="term" value="C:photoreceptor inner segment"/>
    <property type="evidence" value="ECO:0007669"/>
    <property type="project" value="UniProtKB-ARBA"/>
</dbReference>
<keyword evidence="5" id="KW-0677">Repeat</keyword>
<dbReference type="GO" id="GO:0005930">
    <property type="term" value="C:axoneme"/>
    <property type="evidence" value="ECO:0007669"/>
    <property type="project" value="UniProtKB-SubCell"/>
</dbReference>
<dbReference type="PANTHER" id="PTHR23005:SF4">
    <property type="entry name" value="OXYGEN-REGULATED PROTEIN 1"/>
    <property type="match status" value="1"/>
</dbReference>
<dbReference type="Pfam" id="PF03607">
    <property type="entry name" value="DCX"/>
    <property type="match status" value="2"/>
</dbReference>
<comment type="function">
    <text evidence="11">Microtubule-associated protein regulating the stability and length of the microtubule-based axoneme of photoreceptors. Required for the differentiation of photoreceptor cells, it plays a role in the organization of the outer segment of rod and cone photoreceptors ensuring the correct orientation and higher-order stacking of outer segment disks along the photoreceptor axoneme.</text>
</comment>
<comment type="subcellular location">
    <subcellularLocation>
        <location evidence="2">Cell projection</location>
        <location evidence="2">Cilium</location>
        <location evidence="2">Photoreceptor outer segment</location>
    </subcellularLocation>
    <subcellularLocation>
        <location evidence="1">Cytoplasm</location>
        <location evidence="1">Cytoskeleton</location>
        <location evidence="1">Cilium axoneme</location>
    </subcellularLocation>
</comment>
<feature type="compositionally biased region" description="Polar residues" evidence="15">
    <location>
        <begin position="1616"/>
        <end position="1626"/>
    </location>
</feature>
<evidence type="ECO:0000256" key="13">
    <source>
        <dbReference type="ARBA" id="ARBA00046756"/>
    </source>
</evidence>
<feature type="compositionally biased region" description="Basic and acidic residues" evidence="15">
    <location>
        <begin position="1452"/>
        <end position="1461"/>
    </location>
</feature>
<comment type="subunit">
    <text evidence="13">Interacts (via the doublecortin domains) with microtubules. Interacts with RP1L1. Interacts with MAK.</text>
</comment>
<dbReference type="SMART" id="SM00537">
    <property type="entry name" value="DCX"/>
    <property type="match status" value="2"/>
</dbReference>
<dbReference type="GO" id="GO:0042461">
    <property type="term" value="P:photoreceptor cell development"/>
    <property type="evidence" value="ECO:0007669"/>
    <property type="project" value="TreeGrafter"/>
</dbReference>
<feature type="compositionally biased region" description="Polar residues" evidence="15">
    <location>
        <begin position="658"/>
        <end position="680"/>
    </location>
</feature>
<dbReference type="GO" id="GO:0007601">
    <property type="term" value="P:visual perception"/>
    <property type="evidence" value="ECO:0007669"/>
    <property type="project" value="UniProtKB-KW"/>
</dbReference>
<feature type="domain" description="Doublecortin" evidence="16">
    <location>
        <begin position="81"/>
        <end position="163"/>
    </location>
</feature>
<dbReference type="PANTHER" id="PTHR23005">
    <property type="entry name" value="RETINITIS PIGMENTOSA 1 PROTEIN"/>
    <property type="match status" value="1"/>
</dbReference>
<feature type="compositionally biased region" description="Low complexity" evidence="15">
    <location>
        <begin position="1695"/>
        <end position="1707"/>
    </location>
</feature>
<evidence type="ECO:0000256" key="6">
    <source>
        <dbReference type="ARBA" id="ARBA00022794"/>
    </source>
</evidence>
<dbReference type="PROSITE" id="PS50309">
    <property type="entry name" value="DC"/>
    <property type="match status" value="2"/>
</dbReference>
<dbReference type="GO" id="GO:0001750">
    <property type="term" value="C:photoreceptor outer segment"/>
    <property type="evidence" value="ECO:0007669"/>
    <property type="project" value="UniProtKB-SubCell"/>
</dbReference>
<feature type="region of interest" description="Disordered" evidence="15">
    <location>
        <begin position="901"/>
        <end position="931"/>
    </location>
</feature>
<evidence type="ECO:0000259" key="16">
    <source>
        <dbReference type="PROSITE" id="PS50309"/>
    </source>
</evidence>